<dbReference type="EMBL" id="KX712143">
    <property type="protein sequence ID" value="AOG61596.1"/>
    <property type="molecule type" value="Genomic_DNA"/>
</dbReference>
<proteinExistence type="predicted"/>
<protein>
    <submittedName>
        <fullName evidence="1">Uncharacterized protein</fullName>
    </submittedName>
</protein>
<dbReference type="NCBIfam" id="NF033952">
    <property type="entry name" value="AcrID1_fam"/>
    <property type="match status" value="1"/>
</dbReference>
<dbReference type="Proteomes" id="UP000202470">
    <property type="component" value="Segment"/>
</dbReference>
<dbReference type="KEGG" id="vg:28721331"/>
<accession>A0A1B3SN33</accession>
<dbReference type="Gene3D" id="3.30.160.300">
    <property type="match status" value="1"/>
</dbReference>
<organism evidence="1">
    <name type="scientific">Sulfolobus islandicus rod-shaped virus 3</name>
    <dbReference type="NCBI Taxonomy" id="2848124"/>
    <lineage>
        <taxon>Viruses</taxon>
        <taxon>Adnaviria</taxon>
        <taxon>Zilligvirae</taxon>
        <taxon>Taleaviricota</taxon>
        <taxon>Tokiviricetes</taxon>
        <taxon>Ligamenvirales</taxon>
        <taxon>Rudiviridae</taxon>
        <taxon>Icerudivirus</taxon>
        <taxon>Icerudivirus gunnuhverense</taxon>
        <taxon>Icerudivirus SIRV3</taxon>
    </lineage>
</organism>
<dbReference type="Pfam" id="PF07118">
    <property type="entry name" value="DUF1374"/>
    <property type="match status" value="1"/>
</dbReference>
<evidence type="ECO:0000313" key="1">
    <source>
        <dbReference type="EMBL" id="AOG61596.1"/>
    </source>
</evidence>
<dbReference type="InterPro" id="IPR009804">
    <property type="entry name" value="SIFV_Orf14"/>
</dbReference>
<evidence type="ECO:0000313" key="2">
    <source>
        <dbReference type="Proteomes" id="UP000202470"/>
    </source>
</evidence>
<reference evidence="1" key="1">
    <citation type="journal article" date="2014" name="Mol. Microbiol.">
        <title>Inter-viral conflicts that exploit host CRISPR immune systems of Sulfolobus.</title>
        <authorList>
            <person name="Erdmann S."/>
            <person name="Le Moine Bauer S."/>
            <person name="Garrett R.A."/>
        </authorList>
    </citation>
    <scope>NUCLEOTIDE SEQUENCE [LARGE SCALE GENOMIC DNA]</scope>
    <source>
        <strain evidence="1">SIRV3</strain>
    </source>
</reference>
<sequence>MKFKELKELVNIFSKNAEIKEIIIKTNDSIELSGDEFYELTKDKKFVNTSVKNAIFTVEFEQNEFTKFLFKYEEIDDIAYVKEIKMWREV</sequence>
<name>A0A1B3SN33_9VIRU</name>
<keyword evidence="2" id="KW-1185">Reference proteome</keyword>
<reference evidence="1" key="2">
    <citation type="submission" date="2016-08" db="EMBL/GenBank/DDBJ databases">
        <authorList>
            <person name="Erdmann S."/>
            <person name="Le Moine Bauer S."/>
            <person name="Garrett R.A."/>
        </authorList>
    </citation>
    <scope>NUCLEOTIDE SEQUENCE</scope>
    <source>
        <strain evidence="1">SIRV3</strain>
    </source>
</reference>